<comment type="caution">
    <text evidence="8">The sequence shown here is derived from an EMBL/GenBank/DDBJ whole genome shotgun (WGS) entry which is preliminary data.</text>
</comment>
<dbReference type="InterPro" id="IPR038765">
    <property type="entry name" value="Papain-like_cys_pep_sf"/>
</dbReference>
<evidence type="ECO:0000256" key="4">
    <source>
        <dbReference type="ARBA" id="ARBA00022807"/>
    </source>
</evidence>
<dbReference type="InterPro" id="IPR000064">
    <property type="entry name" value="NLP_P60_dom"/>
</dbReference>
<keyword evidence="2" id="KW-0645">Protease</keyword>
<feature type="chain" id="PRO_5045403129" evidence="6">
    <location>
        <begin position="40"/>
        <end position="248"/>
    </location>
</feature>
<dbReference type="Proteomes" id="UP000673394">
    <property type="component" value="Unassembled WGS sequence"/>
</dbReference>
<evidence type="ECO:0000256" key="5">
    <source>
        <dbReference type="SAM" id="MobiDB-lite"/>
    </source>
</evidence>
<sequence length="248" mass="26542">MTNTLAHKRLNKKLLNLTLSLSIAIGGGSMLFTPDPTHAATVTKTITTTNPASAVNSSIVNDIIATGKQYLGVDYKYGAKTTTTSVFDCSSFVQYIFKQHGIDLPRTSRQQAKVGTKVTKDQLQPGDLVFSDTNRDGVINHVSLYIGDDKLLQTYRVGVGVTVSKFSGSSWDKTFVTARHVITGDNTDNTGENGNTDNSGDNGSIDDGNTGDNNDNDGTIDDTQPEQADESAAPTQSSGNSGHYNRNR</sequence>
<reference evidence="8 9" key="1">
    <citation type="submission" date="2021-04" db="EMBL/GenBank/DDBJ databases">
        <title>Paenibacillus sp. DLE-14 whole genome sequence.</title>
        <authorList>
            <person name="Ham Y.J."/>
        </authorList>
    </citation>
    <scope>NUCLEOTIDE SEQUENCE [LARGE SCALE GENOMIC DNA]</scope>
    <source>
        <strain evidence="8 9">DLE-14</strain>
    </source>
</reference>
<keyword evidence="6" id="KW-0732">Signal</keyword>
<evidence type="ECO:0000256" key="1">
    <source>
        <dbReference type="ARBA" id="ARBA00007074"/>
    </source>
</evidence>
<keyword evidence="3" id="KW-0378">Hydrolase</keyword>
<feature type="signal peptide" evidence="6">
    <location>
        <begin position="1"/>
        <end position="39"/>
    </location>
</feature>
<feature type="region of interest" description="Disordered" evidence="5">
    <location>
        <begin position="183"/>
        <end position="248"/>
    </location>
</feature>
<organism evidence="8 9">
    <name type="scientific">Paenibacillus lignilyticus</name>
    <dbReference type="NCBI Taxonomy" id="1172615"/>
    <lineage>
        <taxon>Bacteria</taxon>
        <taxon>Bacillati</taxon>
        <taxon>Bacillota</taxon>
        <taxon>Bacilli</taxon>
        <taxon>Bacillales</taxon>
        <taxon>Paenibacillaceae</taxon>
        <taxon>Paenibacillus</taxon>
    </lineage>
</organism>
<dbReference type="Gene3D" id="3.90.1720.10">
    <property type="entry name" value="endopeptidase domain like (from Nostoc punctiforme)"/>
    <property type="match status" value="1"/>
</dbReference>
<evidence type="ECO:0000313" key="8">
    <source>
        <dbReference type="EMBL" id="MBP3963297.1"/>
    </source>
</evidence>
<keyword evidence="4" id="KW-0788">Thiol protease</keyword>
<feature type="compositionally biased region" description="Low complexity" evidence="5">
    <location>
        <begin position="183"/>
        <end position="213"/>
    </location>
</feature>
<keyword evidence="9" id="KW-1185">Reference proteome</keyword>
<evidence type="ECO:0000313" key="9">
    <source>
        <dbReference type="Proteomes" id="UP000673394"/>
    </source>
</evidence>
<evidence type="ECO:0000256" key="3">
    <source>
        <dbReference type="ARBA" id="ARBA00022801"/>
    </source>
</evidence>
<dbReference type="PROSITE" id="PS51935">
    <property type="entry name" value="NLPC_P60"/>
    <property type="match status" value="1"/>
</dbReference>
<evidence type="ECO:0000256" key="2">
    <source>
        <dbReference type="ARBA" id="ARBA00022670"/>
    </source>
</evidence>
<feature type="compositionally biased region" description="Acidic residues" evidence="5">
    <location>
        <begin position="214"/>
        <end position="229"/>
    </location>
</feature>
<dbReference type="Pfam" id="PF00877">
    <property type="entry name" value="NLPC_P60"/>
    <property type="match status" value="1"/>
</dbReference>
<evidence type="ECO:0000259" key="7">
    <source>
        <dbReference type="PROSITE" id="PS51935"/>
    </source>
</evidence>
<dbReference type="EMBL" id="JAGKSP010000003">
    <property type="protein sequence ID" value="MBP3963297.1"/>
    <property type="molecule type" value="Genomic_DNA"/>
</dbReference>
<evidence type="ECO:0000256" key="6">
    <source>
        <dbReference type="SAM" id="SignalP"/>
    </source>
</evidence>
<feature type="compositionally biased region" description="Polar residues" evidence="5">
    <location>
        <begin position="233"/>
        <end position="248"/>
    </location>
</feature>
<accession>A0ABS5CC56</accession>
<dbReference type="PANTHER" id="PTHR47053">
    <property type="entry name" value="MUREIN DD-ENDOPEPTIDASE MEPH-RELATED"/>
    <property type="match status" value="1"/>
</dbReference>
<dbReference type="InterPro" id="IPR051202">
    <property type="entry name" value="Peptidase_C40"/>
</dbReference>
<comment type="similarity">
    <text evidence="1">Belongs to the peptidase C40 family.</text>
</comment>
<dbReference type="RefSeq" id="WP_210658275.1">
    <property type="nucleotide sequence ID" value="NZ_JAGKSP010000003.1"/>
</dbReference>
<feature type="domain" description="NlpC/P60" evidence="7">
    <location>
        <begin position="57"/>
        <end position="182"/>
    </location>
</feature>
<dbReference type="PANTHER" id="PTHR47053:SF3">
    <property type="entry name" value="GAMMA-D-GLUTAMYL-L-LYSINE DIPEPTIDYL-PEPTIDASE"/>
    <property type="match status" value="1"/>
</dbReference>
<name>A0ABS5CC56_9BACL</name>
<protein>
    <submittedName>
        <fullName evidence="8">C40 family peptidase</fullName>
    </submittedName>
</protein>
<proteinExistence type="inferred from homology"/>
<dbReference type="SUPFAM" id="SSF54001">
    <property type="entry name" value="Cysteine proteinases"/>
    <property type="match status" value="1"/>
</dbReference>
<gene>
    <name evidence="8" type="ORF">I8J30_11340</name>
</gene>